<dbReference type="SUPFAM" id="SSF55073">
    <property type="entry name" value="Nucleotide cyclase"/>
    <property type="match status" value="1"/>
</dbReference>
<accession>A0A1A8ZQR4</accession>
<evidence type="ECO:0000256" key="1">
    <source>
        <dbReference type="SAM" id="MobiDB-lite"/>
    </source>
</evidence>
<gene>
    <name evidence="2" type="ORF">GA0070611_3299</name>
</gene>
<evidence type="ECO:0000313" key="3">
    <source>
        <dbReference type="Proteomes" id="UP000199385"/>
    </source>
</evidence>
<dbReference type="EMBL" id="LT594323">
    <property type="protein sequence ID" value="SBT46199.1"/>
    <property type="molecule type" value="Genomic_DNA"/>
</dbReference>
<proteinExistence type="predicted"/>
<keyword evidence="3" id="KW-1185">Reference proteome</keyword>
<reference evidence="3" key="1">
    <citation type="submission" date="2016-06" db="EMBL/GenBank/DDBJ databases">
        <authorList>
            <person name="Varghese N."/>
            <person name="Submissions Spin"/>
        </authorList>
    </citation>
    <scope>NUCLEOTIDE SEQUENCE [LARGE SCALE GENOMIC DNA]</scope>
    <source>
        <strain evidence="3">DSM 44815</strain>
    </source>
</reference>
<dbReference type="Gene3D" id="3.30.70.1230">
    <property type="entry name" value="Nucleotide cyclase"/>
    <property type="match status" value="1"/>
</dbReference>
<sequence>MAAPTPHSILVVDIEGFGKRSNPVQSSLRDSMYEVVRHAFADAHLNWADVHPQDRGDGILMLLPAATSVVALAGELVRALDAGLREKAKIYTAAHAMRFRVALHQGLCQRDANGWVGEAINTASRLVDAQVLRDALAAAPTAVLAFAVSDEIYRGVVRHDYRFVDSSTFGPAVLNVKELRQERIWIQVPGYPYPPGLPDEMPADDAPLGDPRTRSASPEGRHAARPDPSPRIAQSGGFSFHGSDVRVAGDQVAGDKHVWGRRER</sequence>
<dbReference type="OrthoDB" id="3482507at2"/>
<evidence type="ECO:0000313" key="2">
    <source>
        <dbReference type="EMBL" id="SBT46199.1"/>
    </source>
</evidence>
<organism evidence="2 3">
    <name type="scientific">Micromonospora auratinigra</name>
    <dbReference type="NCBI Taxonomy" id="261654"/>
    <lineage>
        <taxon>Bacteria</taxon>
        <taxon>Bacillati</taxon>
        <taxon>Actinomycetota</taxon>
        <taxon>Actinomycetes</taxon>
        <taxon>Micromonosporales</taxon>
        <taxon>Micromonosporaceae</taxon>
        <taxon>Micromonospora</taxon>
    </lineage>
</organism>
<dbReference type="RefSeq" id="WP_157740334.1">
    <property type="nucleotide sequence ID" value="NZ_LT594323.1"/>
</dbReference>
<dbReference type="PATRIC" id="fig|261654.4.peg.3348"/>
<feature type="compositionally biased region" description="Basic and acidic residues" evidence="1">
    <location>
        <begin position="253"/>
        <end position="264"/>
    </location>
</feature>
<feature type="region of interest" description="Disordered" evidence="1">
    <location>
        <begin position="196"/>
        <end position="264"/>
    </location>
</feature>
<dbReference type="AlphaFoldDB" id="A0A1A8ZQR4"/>
<name>A0A1A8ZQR4_9ACTN</name>
<dbReference type="STRING" id="261654.GA0070611_3299"/>
<dbReference type="InterPro" id="IPR029787">
    <property type="entry name" value="Nucleotide_cyclase"/>
</dbReference>
<dbReference type="Proteomes" id="UP000199385">
    <property type="component" value="Chromosome I"/>
</dbReference>
<protein>
    <recommendedName>
        <fullName evidence="4">Guanylate cyclase domain-containing protein</fullName>
    </recommendedName>
</protein>
<evidence type="ECO:0008006" key="4">
    <source>
        <dbReference type="Google" id="ProtNLM"/>
    </source>
</evidence>